<dbReference type="InterPro" id="IPR036291">
    <property type="entry name" value="NAD(P)-bd_dom_sf"/>
</dbReference>
<feature type="active site" description="Proton donor" evidence="13">
    <location>
        <position position="182"/>
    </location>
</feature>
<dbReference type="GO" id="GO:0006098">
    <property type="term" value="P:pentose-phosphate shunt"/>
    <property type="evidence" value="ECO:0007669"/>
    <property type="project" value="UniProtKB-UniPathway"/>
</dbReference>
<dbReference type="FunCoup" id="F0YEX7">
    <property type="interactions" value="355"/>
</dbReference>
<evidence type="ECO:0000256" key="15">
    <source>
        <dbReference type="RuleBase" id="RU000485"/>
    </source>
</evidence>
<evidence type="ECO:0000256" key="12">
    <source>
        <dbReference type="PIRNR" id="PIRNR000109"/>
    </source>
</evidence>
<dbReference type="UniPathway" id="UPA00115">
    <property type="reaction ID" value="UER00410"/>
</dbReference>
<feature type="active site" description="Proton acceptor" evidence="13">
    <location>
        <position position="175"/>
    </location>
</feature>
<dbReference type="Pfam" id="PF03446">
    <property type="entry name" value="NAD_binding_2"/>
    <property type="match status" value="1"/>
</dbReference>
<comment type="catalytic activity">
    <reaction evidence="11 12 15">
        <text>6-phospho-D-gluconate + NADP(+) = D-ribulose 5-phosphate + CO2 + NADPH</text>
        <dbReference type="Rhea" id="RHEA:10116"/>
        <dbReference type="ChEBI" id="CHEBI:16526"/>
        <dbReference type="ChEBI" id="CHEBI:57783"/>
        <dbReference type="ChEBI" id="CHEBI:58121"/>
        <dbReference type="ChEBI" id="CHEBI:58349"/>
        <dbReference type="ChEBI" id="CHEBI:58759"/>
        <dbReference type="EC" id="1.1.1.44"/>
    </reaction>
</comment>
<comment type="similarity">
    <text evidence="3 12 15">Belongs to the 6-phosphogluconate dehydrogenase family.</text>
</comment>
<protein>
    <recommendedName>
        <fullName evidence="6 12">6-phosphogluconate dehydrogenase, decarboxylating</fullName>
        <ecNumber evidence="5 12">1.1.1.44</ecNumber>
    </recommendedName>
</protein>
<feature type="binding site" description="in other chain" evidence="14">
    <location>
        <position position="285"/>
    </location>
    <ligand>
        <name>substrate</name>
        <note>ligand shared between dimeric partners</note>
    </ligand>
</feature>
<evidence type="ECO:0000256" key="8">
    <source>
        <dbReference type="ARBA" id="ARBA00023002"/>
    </source>
</evidence>
<evidence type="ECO:0000256" key="14">
    <source>
        <dbReference type="PIRSR" id="PIRSR000109-2"/>
    </source>
</evidence>
<proteinExistence type="inferred from homology"/>
<evidence type="ECO:0000256" key="7">
    <source>
        <dbReference type="ARBA" id="ARBA00022857"/>
    </source>
</evidence>
<evidence type="ECO:0000256" key="2">
    <source>
        <dbReference type="ARBA" id="ARBA00004874"/>
    </source>
</evidence>
<feature type="binding site" description="in other chain" evidence="14">
    <location>
        <begin position="120"/>
        <end position="122"/>
    </location>
    <ligand>
        <name>substrate</name>
        <note>ligand shared between dimeric partners</note>
    </ligand>
</feature>
<gene>
    <name evidence="17" type="primary">GND</name>
    <name evidence="17" type="ORF">AURANDRAFT_65719</name>
</gene>
<keyword evidence="9 15" id="KW-0311">Gluconate utilization</keyword>
<dbReference type="SMART" id="SM01350">
    <property type="entry name" value="6PGD"/>
    <property type="match status" value="1"/>
</dbReference>
<organism evidence="18">
    <name type="scientific">Aureococcus anophagefferens</name>
    <name type="common">Harmful bloom alga</name>
    <dbReference type="NCBI Taxonomy" id="44056"/>
    <lineage>
        <taxon>Eukaryota</taxon>
        <taxon>Sar</taxon>
        <taxon>Stramenopiles</taxon>
        <taxon>Ochrophyta</taxon>
        <taxon>Pelagophyceae</taxon>
        <taxon>Pelagomonadales</taxon>
        <taxon>Pelagomonadaceae</taxon>
        <taxon>Aureococcus</taxon>
    </lineage>
</organism>
<dbReference type="NCBIfam" id="TIGR00873">
    <property type="entry name" value="gnd"/>
    <property type="match status" value="1"/>
</dbReference>
<dbReference type="OMA" id="FLEWNRG"/>
<dbReference type="KEGG" id="aaf:AURANDRAFT_65719"/>
<dbReference type="GO" id="GO:0019521">
    <property type="term" value="P:D-gluconate metabolic process"/>
    <property type="evidence" value="ECO:0007669"/>
    <property type="project" value="UniProtKB-KW"/>
</dbReference>
<dbReference type="eggNOG" id="KOG2653">
    <property type="taxonomic scope" value="Eukaryota"/>
</dbReference>
<dbReference type="InterPro" id="IPR008927">
    <property type="entry name" value="6-PGluconate_DH-like_C_sf"/>
</dbReference>
<dbReference type="InterPro" id="IPR006115">
    <property type="entry name" value="6PGDH_NADP-bd"/>
</dbReference>
<accession>F0YEX7</accession>
<dbReference type="FunFam" id="1.10.1040.10:FF:000032">
    <property type="entry name" value="6-phosphogluconate dehydrogenase, decarboxylating"/>
    <property type="match status" value="1"/>
</dbReference>
<sequence length="465" mass="47427">MGSMLALNMCEHTGEKIAGYELDAAKGAAAKAKAEAEGFGGVFEAFSDVAAFVGALKAPRRIVLLVPAGKPVDACLASLRPLLAPGDCVMDGGNEWFENTERRAAAYAEAGIHYLGCGVSGGAEGARRGPSLMVGGPAAAWALMKPTLEKICATGPGGAPCLGYFGAGGAGNYVKMVHNGIEYGDMQLIGEAFALLTSTSVCAGDAARTSGACAAIFDAWNGGPLKSFLVEITGGILKKLDGDGAPLVDRVLDSCGSKGTGKWTVKEAAEQGVPAGTIAAALEARYLSSLKATRGALAAAAKPAAPAPARALAAATLENALLCAKICSYAQGLALLAAASESHGWAVNVPDVLACWQGGCIIRAALLVDFRAAFEASPGLENLLLAPPIAAMLEARVADWRAVVGLAVATGVPVPALSASLAYYDSLRSAVLPSASMIQAQRDCFGGHTYKRRDREGTCTTDWLH</sequence>
<evidence type="ECO:0000259" key="16">
    <source>
        <dbReference type="SMART" id="SM01350"/>
    </source>
</evidence>
<dbReference type="GeneID" id="20225474"/>
<dbReference type="InterPro" id="IPR006113">
    <property type="entry name" value="6PGDH_Gnd/GntZ"/>
</dbReference>
<evidence type="ECO:0000256" key="10">
    <source>
        <dbReference type="ARBA" id="ARBA00023126"/>
    </source>
</evidence>
<evidence type="ECO:0000256" key="4">
    <source>
        <dbReference type="ARBA" id="ARBA00011738"/>
    </source>
</evidence>
<dbReference type="PRINTS" id="PR00076">
    <property type="entry name" value="6PGDHDRGNASE"/>
</dbReference>
<reference evidence="17 18" key="1">
    <citation type="journal article" date="2011" name="Proc. Natl. Acad. Sci. U.S.A.">
        <title>Niche of harmful alga Aureococcus anophagefferens revealed through ecogenomics.</title>
        <authorList>
            <person name="Gobler C.J."/>
            <person name="Berry D.L."/>
            <person name="Dyhrman S.T."/>
            <person name="Wilhelm S.W."/>
            <person name="Salamov A."/>
            <person name="Lobanov A.V."/>
            <person name="Zhang Y."/>
            <person name="Collier J.L."/>
            <person name="Wurch L.L."/>
            <person name="Kustka A.B."/>
            <person name="Dill B.D."/>
            <person name="Shah M."/>
            <person name="VerBerkmoes N.C."/>
            <person name="Kuo A."/>
            <person name="Terry A."/>
            <person name="Pangilinan J."/>
            <person name="Lindquist E.A."/>
            <person name="Lucas S."/>
            <person name="Paulsen I.T."/>
            <person name="Hattenrath-Lehmann T.K."/>
            <person name="Talmage S.C."/>
            <person name="Walker E.A."/>
            <person name="Koch F."/>
            <person name="Burson A.M."/>
            <person name="Marcoval M.A."/>
            <person name="Tang Y.Z."/>
            <person name="Lecleir G.R."/>
            <person name="Coyne K.J."/>
            <person name="Berg G.M."/>
            <person name="Bertrand E.M."/>
            <person name="Saito M.A."/>
            <person name="Gladyshev V.N."/>
            <person name="Grigoriev I.V."/>
        </authorList>
    </citation>
    <scope>NUCLEOTIDE SEQUENCE [LARGE SCALE GENOMIC DNA]</scope>
    <source>
        <strain evidence="18">CCMP 1984</strain>
    </source>
</reference>
<dbReference type="Gene3D" id="1.20.5.320">
    <property type="entry name" value="6-Phosphogluconate Dehydrogenase, domain 3"/>
    <property type="match status" value="1"/>
</dbReference>
<keyword evidence="18" id="KW-1185">Reference proteome</keyword>
<dbReference type="PANTHER" id="PTHR11811">
    <property type="entry name" value="6-PHOSPHOGLUCONATE DEHYDROGENASE"/>
    <property type="match status" value="1"/>
</dbReference>
<dbReference type="InterPro" id="IPR006114">
    <property type="entry name" value="6PGDH_C"/>
</dbReference>
<dbReference type="Gene3D" id="3.40.50.720">
    <property type="entry name" value="NAD(P)-binding Rossmann-like Domain"/>
    <property type="match status" value="1"/>
</dbReference>
<evidence type="ECO:0000313" key="18">
    <source>
        <dbReference type="Proteomes" id="UP000002729"/>
    </source>
</evidence>
<dbReference type="SUPFAM" id="SSF48179">
    <property type="entry name" value="6-phosphogluconate dehydrogenase C-terminal domain-like"/>
    <property type="match status" value="1"/>
</dbReference>
<feature type="binding site" evidence="14">
    <location>
        <position position="448"/>
    </location>
    <ligand>
        <name>substrate</name>
        <note>ligand shared between dimeric partners</note>
    </ligand>
</feature>
<dbReference type="Proteomes" id="UP000002729">
    <property type="component" value="Unassembled WGS sequence"/>
</dbReference>
<dbReference type="RefSeq" id="XP_009038908.1">
    <property type="nucleotide sequence ID" value="XM_009040660.1"/>
</dbReference>
<evidence type="ECO:0000256" key="3">
    <source>
        <dbReference type="ARBA" id="ARBA00008419"/>
    </source>
</evidence>
<dbReference type="AlphaFoldDB" id="F0YEX7"/>
<evidence type="ECO:0000256" key="5">
    <source>
        <dbReference type="ARBA" id="ARBA00013011"/>
    </source>
</evidence>
<evidence type="ECO:0000256" key="6">
    <source>
        <dbReference type="ARBA" id="ARBA00018193"/>
    </source>
</evidence>
<comment type="pathway">
    <text evidence="2 12 15">Carbohydrate degradation; pentose phosphate pathway; D-ribulose 5-phosphate from D-glucose 6-phosphate (oxidative stage): step 3/3.</text>
</comment>
<evidence type="ECO:0000313" key="17">
    <source>
        <dbReference type="EMBL" id="EGB06329.1"/>
    </source>
</evidence>
<evidence type="ECO:0000256" key="9">
    <source>
        <dbReference type="ARBA" id="ARBA00023064"/>
    </source>
</evidence>
<dbReference type="EC" id="1.1.1.44" evidence="5 12"/>
<dbReference type="Pfam" id="PF00393">
    <property type="entry name" value="6PGD"/>
    <property type="match status" value="1"/>
</dbReference>
<feature type="binding site" description="in other chain" evidence="14">
    <location>
        <position position="183"/>
    </location>
    <ligand>
        <name>substrate</name>
        <note>ligand shared between dimeric partners</note>
    </ligand>
</feature>
<feature type="binding site" description="in other chain" evidence="14">
    <location>
        <position position="94"/>
    </location>
    <ligand>
        <name>substrate</name>
        <note>ligand shared between dimeric partners</note>
    </ligand>
</feature>
<feature type="binding site" description="in other chain" evidence="14">
    <location>
        <position position="258"/>
    </location>
    <ligand>
        <name>substrate</name>
        <note>ligand shared between dimeric partners</note>
    </ligand>
</feature>
<dbReference type="EMBL" id="GL833135">
    <property type="protein sequence ID" value="EGB06329.1"/>
    <property type="molecule type" value="Genomic_DNA"/>
</dbReference>
<evidence type="ECO:0000256" key="13">
    <source>
        <dbReference type="PIRSR" id="PIRSR000109-1"/>
    </source>
</evidence>
<dbReference type="InterPro" id="IPR006183">
    <property type="entry name" value="Pgluconate_DH"/>
</dbReference>
<dbReference type="OrthoDB" id="434986at2759"/>
<keyword evidence="7 12" id="KW-0521">NADP</keyword>
<dbReference type="PIRSF" id="PIRSF000109">
    <property type="entry name" value="6PGD"/>
    <property type="match status" value="1"/>
</dbReference>
<dbReference type="GO" id="GO:0050661">
    <property type="term" value="F:NADP binding"/>
    <property type="evidence" value="ECO:0007669"/>
    <property type="project" value="InterPro"/>
</dbReference>
<dbReference type="NCBIfam" id="NF006765">
    <property type="entry name" value="PRK09287.1"/>
    <property type="match status" value="1"/>
</dbReference>
<keyword evidence="10 12" id="KW-0570">Pentose shunt</keyword>
<evidence type="ECO:0000256" key="1">
    <source>
        <dbReference type="ARBA" id="ARBA00002526"/>
    </source>
</evidence>
<feature type="binding site" evidence="14">
    <location>
        <position position="442"/>
    </location>
    <ligand>
        <name>substrate</name>
        <note>ligand shared between dimeric partners</note>
    </ligand>
</feature>
<dbReference type="InterPro" id="IPR006184">
    <property type="entry name" value="6PGdom_BS"/>
</dbReference>
<feature type="binding site" description="in other chain" evidence="14">
    <location>
        <begin position="178"/>
        <end position="179"/>
    </location>
    <ligand>
        <name>substrate</name>
        <note>ligand shared between dimeric partners</note>
    </ligand>
</feature>
<comment type="subunit">
    <text evidence="4 12">Homodimer.</text>
</comment>
<dbReference type="InterPro" id="IPR013328">
    <property type="entry name" value="6PGD_dom2"/>
</dbReference>
<comment type="function">
    <text evidence="1 12">Catalyzes the oxidative decarboxylation of 6-phosphogluconate to ribulose 5-phosphate and CO(2), with concomitant reduction of NADP to NADPH.</text>
</comment>
<evidence type="ECO:0000256" key="11">
    <source>
        <dbReference type="ARBA" id="ARBA00048640"/>
    </source>
</evidence>
<dbReference type="SUPFAM" id="SSF51735">
    <property type="entry name" value="NAD(P)-binding Rossmann-fold domains"/>
    <property type="match status" value="1"/>
</dbReference>
<dbReference type="GO" id="GO:0004616">
    <property type="term" value="F:phosphogluconate dehydrogenase (decarboxylating) activity"/>
    <property type="evidence" value="ECO:0007669"/>
    <property type="project" value="UniProtKB-EC"/>
</dbReference>
<name>F0YEX7_AURAN</name>
<dbReference type="PROSITE" id="PS00461">
    <property type="entry name" value="6PGD"/>
    <property type="match status" value="1"/>
</dbReference>
<feature type="domain" description="6-phosphogluconate dehydrogenase C-terminal" evidence="16">
    <location>
        <begin position="171"/>
        <end position="464"/>
    </location>
</feature>
<keyword evidence="8 12" id="KW-0560">Oxidoreductase</keyword>
<dbReference type="Gene3D" id="1.10.1040.10">
    <property type="entry name" value="N-(1-d-carboxylethyl)-l-norvaline Dehydrogenase, domain 2"/>
    <property type="match status" value="1"/>
</dbReference>
<dbReference type="InParanoid" id="F0YEX7"/>